<organism evidence="5 6">
    <name type="scientific">Duganella vulcania</name>
    <dbReference type="NCBI Taxonomy" id="2692166"/>
    <lineage>
        <taxon>Bacteria</taxon>
        <taxon>Pseudomonadati</taxon>
        <taxon>Pseudomonadota</taxon>
        <taxon>Betaproteobacteria</taxon>
        <taxon>Burkholderiales</taxon>
        <taxon>Oxalobacteraceae</taxon>
        <taxon>Telluria group</taxon>
        <taxon>Duganella</taxon>
    </lineage>
</organism>
<feature type="transmembrane region" description="Helical" evidence="3">
    <location>
        <begin position="166"/>
        <end position="193"/>
    </location>
</feature>
<dbReference type="GO" id="GO:0016042">
    <property type="term" value="P:lipid catabolic process"/>
    <property type="evidence" value="ECO:0007669"/>
    <property type="project" value="UniProtKB-UniRule"/>
</dbReference>
<evidence type="ECO:0000256" key="1">
    <source>
        <dbReference type="ARBA" id="ARBA00023098"/>
    </source>
</evidence>
<comment type="caution">
    <text evidence="2">Lacks conserved residue(s) required for the propagation of feature annotation.</text>
</comment>
<dbReference type="InterPro" id="IPR016035">
    <property type="entry name" value="Acyl_Trfase/lysoPLipase"/>
</dbReference>
<feature type="short sequence motif" description="DGA/G" evidence="2">
    <location>
        <begin position="374"/>
        <end position="376"/>
    </location>
</feature>
<keyword evidence="1 2" id="KW-0443">Lipid metabolism</keyword>
<feature type="active site" description="Proton acceptor" evidence="2">
    <location>
        <position position="374"/>
    </location>
</feature>
<keyword evidence="3" id="KW-0812">Transmembrane</keyword>
<keyword evidence="2" id="KW-0378">Hydrolase</keyword>
<evidence type="ECO:0000256" key="2">
    <source>
        <dbReference type="PROSITE-ProRule" id="PRU01161"/>
    </source>
</evidence>
<accession>A0A845G434</accession>
<dbReference type="SUPFAM" id="SSF52151">
    <property type="entry name" value="FabD/lysophospholipase-like"/>
    <property type="match status" value="1"/>
</dbReference>
<reference evidence="5 6" key="1">
    <citation type="submission" date="2020-01" db="EMBL/GenBank/DDBJ databases">
        <title>Novel species isolated from a subtropical stream in China.</title>
        <authorList>
            <person name="Lu H."/>
        </authorList>
    </citation>
    <scope>NUCLEOTIDE SEQUENCE [LARGE SCALE GENOMIC DNA]</scope>
    <source>
        <strain evidence="5 6">FT82W</strain>
    </source>
</reference>
<feature type="short sequence motif" description="GXSXG" evidence="2">
    <location>
        <begin position="41"/>
        <end position="45"/>
    </location>
</feature>
<dbReference type="RefSeq" id="WP_161096915.1">
    <property type="nucleotide sequence ID" value="NZ_WWCW01000031.1"/>
</dbReference>
<comment type="caution">
    <text evidence="5">The sequence shown here is derived from an EMBL/GenBank/DDBJ whole genome shotgun (WGS) entry which is preliminary data.</text>
</comment>
<dbReference type="AlphaFoldDB" id="A0A845G434"/>
<dbReference type="Proteomes" id="UP000470302">
    <property type="component" value="Unassembled WGS sequence"/>
</dbReference>
<evidence type="ECO:0000256" key="3">
    <source>
        <dbReference type="SAM" id="Phobius"/>
    </source>
</evidence>
<evidence type="ECO:0000313" key="5">
    <source>
        <dbReference type="EMBL" id="MYM87816.1"/>
    </source>
</evidence>
<feature type="active site" description="Nucleophile" evidence="2">
    <location>
        <position position="43"/>
    </location>
</feature>
<dbReference type="InterPro" id="IPR002641">
    <property type="entry name" value="PNPLA_dom"/>
</dbReference>
<evidence type="ECO:0000313" key="6">
    <source>
        <dbReference type="Proteomes" id="UP000470302"/>
    </source>
</evidence>
<keyword evidence="3" id="KW-1133">Transmembrane helix</keyword>
<keyword evidence="2" id="KW-0442">Lipid degradation</keyword>
<protein>
    <recommendedName>
        <fullName evidence="4">PNPLA domain-containing protein</fullName>
    </recommendedName>
</protein>
<dbReference type="PROSITE" id="PS51635">
    <property type="entry name" value="PNPLA"/>
    <property type="match status" value="1"/>
</dbReference>
<feature type="transmembrane region" description="Helical" evidence="3">
    <location>
        <begin position="121"/>
        <end position="146"/>
    </location>
</feature>
<proteinExistence type="predicted"/>
<gene>
    <name evidence="5" type="ORF">GTP91_11560</name>
</gene>
<evidence type="ECO:0000259" key="4">
    <source>
        <dbReference type="PROSITE" id="PS51635"/>
    </source>
</evidence>
<name>A0A845G434_9BURK</name>
<dbReference type="EMBL" id="WWCW01000031">
    <property type="protein sequence ID" value="MYM87816.1"/>
    <property type="molecule type" value="Genomic_DNA"/>
</dbReference>
<dbReference type="GO" id="GO:0016787">
    <property type="term" value="F:hydrolase activity"/>
    <property type="evidence" value="ECO:0007669"/>
    <property type="project" value="UniProtKB-UniRule"/>
</dbReference>
<sequence>MSDFHPKECDIVMEGGVTSGVVYPSFVAGLASRFTLRSIGGTSVGAVAAIAAAAAQFSRNNQQNPQGFDQLDKIPAQLQEDVDGKSRLFSLFQPCADLKRHFEVLVSALNRNSKFKAFSHISLALVTRFPLGALAGGAAWLLSLWISRFPLQLGWSLKFLLTTANWHGLLAFAWYATGALACLWLGALVEFGITGWRGLRRNRCGICPGISAGGASPPALIEWLHNLVQTIAGLPHNAPLTFGQLAQSHPPIELALMTTGLSELRAHRLPPASNDLVFRASEFRQLFPAEIVQYLIDHSDPARHIKTRALLSAADRDGEMDHYYLPRAEQLPIIVTARMSLSFPLLLQAVPLYRIRESQNGSTEAALLRIWFSDGGLTSNFPIHFFDSPLPTRPTFGITLTNDFDPAKPASKRVHLPLNNRQGLNPAYLHLDDEQGMPSPTRLATALIRTIRTWRDEALRRTPGYRDRVVQIHHTKQEGGLNLNMPKKSIDDMRESGRLAASTIIDRFLRDDVEENGWLNHRWVRMRSTAALLQNAIAPLQTALSAQQLQPSYQQMWAGAAPKGAYPLNDEERQAGQALWAGIAAVPIGEPANLLSHTAPRPEPSLVIGPKQT</sequence>
<dbReference type="Gene3D" id="3.40.1090.10">
    <property type="entry name" value="Cytosolic phospholipase A2 catalytic domain"/>
    <property type="match status" value="1"/>
</dbReference>
<feature type="domain" description="PNPLA" evidence="4">
    <location>
        <begin position="11"/>
        <end position="387"/>
    </location>
</feature>
<keyword evidence="3" id="KW-0472">Membrane</keyword>